<evidence type="ECO:0000313" key="1">
    <source>
        <dbReference type="EMBL" id="MFD2216481.1"/>
    </source>
</evidence>
<dbReference type="EMBL" id="JBHUIK010000007">
    <property type="protein sequence ID" value="MFD2216481.1"/>
    <property type="molecule type" value="Genomic_DNA"/>
</dbReference>
<organism evidence="1 2">
    <name type="scientific">Metabacillus endolithicus</name>
    <dbReference type="NCBI Taxonomy" id="1535204"/>
    <lineage>
        <taxon>Bacteria</taxon>
        <taxon>Bacillati</taxon>
        <taxon>Bacillota</taxon>
        <taxon>Bacilli</taxon>
        <taxon>Bacillales</taxon>
        <taxon>Bacillaceae</taxon>
        <taxon>Metabacillus</taxon>
    </lineage>
</organism>
<protein>
    <recommendedName>
        <fullName evidence="3">DUF4178 domain-containing protein</fullName>
    </recommendedName>
</protein>
<reference evidence="2" key="1">
    <citation type="journal article" date="2019" name="Int. J. Syst. Evol. Microbiol.">
        <title>The Global Catalogue of Microorganisms (GCM) 10K type strain sequencing project: providing services to taxonomists for standard genome sequencing and annotation.</title>
        <authorList>
            <consortium name="The Broad Institute Genomics Platform"/>
            <consortium name="The Broad Institute Genome Sequencing Center for Infectious Disease"/>
            <person name="Wu L."/>
            <person name="Ma J."/>
        </authorList>
    </citation>
    <scope>NUCLEOTIDE SEQUENCE [LARGE SCALE GENOMIC DNA]</scope>
    <source>
        <strain evidence="2">CGMCC 1.15474</strain>
    </source>
</reference>
<gene>
    <name evidence="1" type="ORF">ACFSKK_22655</name>
</gene>
<dbReference type="Proteomes" id="UP001597318">
    <property type="component" value="Unassembled WGS sequence"/>
</dbReference>
<accession>A0ABW5C3S6</accession>
<sequence length="74" mass="8518">MKTYNVGEKIEVILKGNKKPIKAEFVKWQPIEDRAGNFFLVLNFKGELRYIIDGFIGFINGQPFTPIELSRVSN</sequence>
<dbReference type="RefSeq" id="WP_098796458.1">
    <property type="nucleotide sequence ID" value="NZ_CP095551.1"/>
</dbReference>
<proteinExistence type="predicted"/>
<evidence type="ECO:0000313" key="2">
    <source>
        <dbReference type="Proteomes" id="UP001597318"/>
    </source>
</evidence>
<name>A0ABW5C3S6_9BACI</name>
<comment type="caution">
    <text evidence="1">The sequence shown here is derived from an EMBL/GenBank/DDBJ whole genome shotgun (WGS) entry which is preliminary data.</text>
</comment>
<keyword evidence="2" id="KW-1185">Reference proteome</keyword>
<evidence type="ECO:0008006" key="3">
    <source>
        <dbReference type="Google" id="ProtNLM"/>
    </source>
</evidence>